<gene>
    <name evidence="3" type="primary">LOC101839387</name>
</gene>
<dbReference type="InterPro" id="IPR051109">
    <property type="entry name" value="MAM_complex_regulator"/>
</dbReference>
<evidence type="ECO:0000313" key="2">
    <source>
        <dbReference type="Proteomes" id="UP000886700"/>
    </source>
</evidence>
<accession>A0ABM2XKR1</accession>
<name>A0ABM2XKR1_MESAU</name>
<dbReference type="Gene3D" id="2.30.42.10">
    <property type="match status" value="1"/>
</dbReference>
<dbReference type="InterPro" id="IPR001478">
    <property type="entry name" value="PDZ"/>
</dbReference>
<organism evidence="2 3">
    <name type="scientific">Mesocricetus auratus</name>
    <name type="common">Golden hamster</name>
    <dbReference type="NCBI Taxonomy" id="10036"/>
    <lineage>
        <taxon>Eukaryota</taxon>
        <taxon>Metazoa</taxon>
        <taxon>Chordata</taxon>
        <taxon>Craniata</taxon>
        <taxon>Vertebrata</taxon>
        <taxon>Euteleostomi</taxon>
        <taxon>Mammalia</taxon>
        <taxon>Eutheria</taxon>
        <taxon>Euarchontoglires</taxon>
        <taxon>Glires</taxon>
        <taxon>Rodentia</taxon>
        <taxon>Myomorpha</taxon>
        <taxon>Muroidea</taxon>
        <taxon>Cricetidae</taxon>
        <taxon>Cricetinae</taxon>
        <taxon>Mesocricetus</taxon>
    </lineage>
</organism>
<dbReference type="InterPro" id="IPR036034">
    <property type="entry name" value="PDZ_sf"/>
</dbReference>
<evidence type="ECO:0000259" key="1">
    <source>
        <dbReference type="PROSITE" id="PS50106"/>
    </source>
</evidence>
<dbReference type="Proteomes" id="UP000886700">
    <property type="component" value="Unplaced"/>
</dbReference>
<proteinExistence type="predicted"/>
<dbReference type="SUPFAM" id="SSF50156">
    <property type="entry name" value="PDZ domain-like"/>
    <property type="match status" value="1"/>
</dbReference>
<protein>
    <submittedName>
        <fullName evidence="3">PDZ domain-containing protein 11-like</fullName>
    </submittedName>
</protein>
<evidence type="ECO:0000313" key="3">
    <source>
        <dbReference type="RefSeq" id="XP_040602573.1"/>
    </source>
</evidence>
<dbReference type="SMART" id="SM00228">
    <property type="entry name" value="PDZ"/>
    <property type="match status" value="1"/>
</dbReference>
<reference evidence="3" key="1">
    <citation type="submission" date="2025-08" db="UniProtKB">
        <authorList>
            <consortium name="RefSeq"/>
        </authorList>
    </citation>
    <scope>IDENTIFICATION</scope>
    <source>
        <tissue evidence="3">Liver</tissue>
    </source>
</reference>
<dbReference type="Pfam" id="PF00595">
    <property type="entry name" value="PDZ"/>
    <property type="match status" value="1"/>
</dbReference>
<feature type="domain" description="PDZ" evidence="1">
    <location>
        <begin position="46"/>
        <end position="111"/>
    </location>
</feature>
<sequence>MDTPISYDDYQVAFLPDYENPRAWIPSHERVYHPDYNNELTQFLLGIGTLKKPLGAQLGFNIWGGKVSQLDIFISKMIPDSGAHQAGLQEKDQVRAVNDVDFQDIEHSKIIIAKKERTVH</sequence>
<dbReference type="GeneID" id="101839387"/>
<dbReference type="PROSITE" id="PS50106">
    <property type="entry name" value="PDZ"/>
    <property type="match status" value="1"/>
</dbReference>
<keyword evidence="2" id="KW-1185">Reference proteome</keyword>
<dbReference type="RefSeq" id="XP_040602573.1">
    <property type="nucleotide sequence ID" value="XM_040746639.1"/>
</dbReference>
<dbReference type="PANTHER" id="PTHR14063">
    <property type="entry name" value="PROTEIN LIN-7 HOMOLOG"/>
    <property type="match status" value="1"/>
</dbReference>